<reference evidence="2" key="1">
    <citation type="submission" date="2022-11" db="UniProtKB">
        <authorList>
            <consortium name="WormBaseParasite"/>
        </authorList>
    </citation>
    <scope>IDENTIFICATION</scope>
</reference>
<protein>
    <submittedName>
        <fullName evidence="2">Uncharacterized protein</fullName>
    </submittedName>
</protein>
<evidence type="ECO:0000313" key="1">
    <source>
        <dbReference type="Proteomes" id="UP000887565"/>
    </source>
</evidence>
<proteinExistence type="predicted"/>
<dbReference type="AlphaFoldDB" id="A0A915L598"/>
<dbReference type="WBParaSite" id="nRc.2.0.1.t45937-RA">
    <property type="protein sequence ID" value="nRc.2.0.1.t45937-RA"/>
    <property type="gene ID" value="nRc.2.0.1.g45937"/>
</dbReference>
<keyword evidence="1" id="KW-1185">Reference proteome</keyword>
<name>A0A915L598_ROMCU</name>
<evidence type="ECO:0000313" key="2">
    <source>
        <dbReference type="WBParaSite" id="nRc.2.0.1.t45937-RA"/>
    </source>
</evidence>
<accession>A0A915L598</accession>
<sequence>MKNSPSNRTKYCDRSRMATNRVWQKFLKDRKIRAKR</sequence>
<organism evidence="1 2">
    <name type="scientific">Romanomermis culicivorax</name>
    <name type="common">Nematode worm</name>
    <dbReference type="NCBI Taxonomy" id="13658"/>
    <lineage>
        <taxon>Eukaryota</taxon>
        <taxon>Metazoa</taxon>
        <taxon>Ecdysozoa</taxon>
        <taxon>Nematoda</taxon>
        <taxon>Enoplea</taxon>
        <taxon>Dorylaimia</taxon>
        <taxon>Mermithida</taxon>
        <taxon>Mermithoidea</taxon>
        <taxon>Mermithidae</taxon>
        <taxon>Romanomermis</taxon>
    </lineage>
</organism>
<dbReference type="Proteomes" id="UP000887565">
    <property type="component" value="Unplaced"/>
</dbReference>